<keyword evidence="3" id="KW-1185">Reference proteome</keyword>
<feature type="region of interest" description="Disordered" evidence="1">
    <location>
        <begin position="1"/>
        <end position="326"/>
    </location>
</feature>
<evidence type="ECO:0000313" key="3">
    <source>
        <dbReference type="Proteomes" id="UP000559256"/>
    </source>
</evidence>
<feature type="compositionally biased region" description="Pro residues" evidence="1">
    <location>
        <begin position="139"/>
        <end position="154"/>
    </location>
</feature>
<name>A0A8H5D874_9AGAR</name>
<dbReference type="EMBL" id="JAACJM010000056">
    <property type="protein sequence ID" value="KAF5355472.1"/>
    <property type="molecule type" value="Genomic_DNA"/>
</dbReference>
<feature type="compositionally biased region" description="Polar residues" evidence="1">
    <location>
        <begin position="177"/>
        <end position="186"/>
    </location>
</feature>
<dbReference type="OrthoDB" id="3234283at2759"/>
<protein>
    <submittedName>
        <fullName evidence="2">Uncharacterized protein</fullName>
    </submittedName>
</protein>
<proteinExistence type="predicted"/>
<evidence type="ECO:0000313" key="2">
    <source>
        <dbReference type="EMBL" id="KAF5355472.1"/>
    </source>
</evidence>
<sequence>MPRTRNTTHTNQSIPDTTDTPRPRRRVKAPVGELGRKLKEKATPSSLPPSSPILSPSSHHDSLPVASSEGIQPTVTKWWQEREDGVDGDADPEYYQMDEEEDEAHSPPSPQYIRPSQASDPFGFFAVEQKLKEERLKHPPPPPKPKPCIRPPPSISTESLKPPRTPHKRGIGKRPSATFSDTSSANILDDLLPSSPSPMKRPAKRRPLVDEPSAENITADEEEQQSLPRNGRKKKARATSSVDDEEPQPSKGVRKKKTRASSPDRLAKDLRALLPRRRGTAAHQRRKRTEDSDDESEEEKTSRRKDKGRTVKKRDVSEMPVEDEEKWADERKARLEYFKKLEAYQVHKENVYVV</sequence>
<accession>A0A8H5D874</accession>
<dbReference type="AlphaFoldDB" id="A0A8H5D874"/>
<organism evidence="2 3">
    <name type="scientific">Tetrapyrgos nigripes</name>
    <dbReference type="NCBI Taxonomy" id="182062"/>
    <lineage>
        <taxon>Eukaryota</taxon>
        <taxon>Fungi</taxon>
        <taxon>Dikarya</taxon>
        <taxon>Basidiomycota</taxon>
        <taxon>Agaricomycotina</taxon>
        <taxon>Agaricomycetes</taxon>
        <taxon>Agaricomycetidae</taxon>
        <taxon>Agaricales</taxon>
        <taxon>Marasmiineae</taxon>
        <taxon>Marasmiaceae</taxon>
        <taxon>Tetrapyrgos</taxon>
    </lineage>
</organism>
<feature type="compositionally biased region" description="Basic residues" evidence="1">
    <location>
        <begin position="274"/>
        <end position="287"/>
    </location>
</feature>
<feature type="compositionally biased region" description="Polar residues" evidence="1">
    <location>
        <begin position="1"/>
        <end position="14"/>
    </location>
</feature>
<gene>
    <name evidence="2" type="ORF">D9758_006313</name>
</gene>
<dbReference type="Proteomes" id="UP000559256">
    <property type="component" value="Unassembled WGS sequence"/>
</dbReference>
<feature type="compositionally biased region" description="Basic residues" evidence="1">
    <location>
        <begin position="302"/>
        <end position="312"/>
    </location>
</feature>
<reference evidence="2 3" key="1">
    <citation type="journal article" date="2020" name="ISME J.">
        <title>Uncovering the hidden diversity of litter-decomposition mechanisms in mushroom-forming fungi.</title>
        <authorList>
            <person name="Floudas D."/>
            <person name="Bentzer J."/>
            <person name="Ahren D."/>
            <person name="Johansson T."/>
            <person name="Persson P."/>
            <person name="Tunlid A."/>
        </authorList>
    </citation>
    <scope>NUCLEOTIDE SEQUENCE [LARGE SCALE GENOMIC DNA]</scope>
    <source>
        <strain evidence="2 3">CBS 291.85</strain>
    </source>
</reference>
<comment type="caution">
    <text evidence="2">The sequence shown here is derived from an EMBL/GenBank/DDBJ whole genome shotgun (WGS) entry which is preliminary data.</text>
</comment>
<feature type="compositionally biased region" description="Acidic residues" evidence="1">
    <location>
        <begin position="86"/>
        <end position="103"/>
    </location>
</feature>
<evidence type="ECO:0000256" key="1">
    <source>
        <dbReference type="SAM" id="MobiDB-lite"/>
    </source>
</evidence>